<dbReference type="InterPro" id="IPR019587">
    <property type="entry name" value="Polyketide_cyclase/dehydratase"/>
</dbReference>
<reference evidence="1 2" key="1">
    <citation type="submission" date="2022-06" db="EMBL/GenBank/DDBJ databases">
        <title>Halogeometricum sp. a new haloarchaeum isolate from saline soil.</title>
        <authorList>
            <person name="Strakova D."/>
            <person name="Galisteo C."/>
            <person name="Sanchez-Porro C."/>
            <person name="Ventosa A."/>
        </authorList>
    </citation>
    <scope>NUCLEOTIDE SEQUENCE [LARGE SCALE GENOMIC DNA]</scope>
    <source>
        <strain evidence="2">S3BR25-2</strain>
    </source>
</reference>
<organism evidence="1 2">
    <name type="scientific">Halogeometricum luteum</name>
    <dbReference type="NCBI Taxonomy" id="2950537"/>
    <lineage>
        <taxon>Archaea</taxon>
        <taxon>Methanobacteriati</taxon>
        <taxon>Methanobacteriota</taxon>
        <taxon>Stenosarchaea group</taxon>
        <taxon>Halobacteria</taxon>
        <taxon>Halobacteriales</taxon>
        <taxon>Haloferacaceae</taxon>
        <taxon>Halogeometricum</taxon>
    </lineage>
</organism>
<gene>
    <name evidence="1" type="ORF">NDI79_01725</name>
</gene>
<keyword evidence="2" id="KW-1185">Reference proteome</keyword>
<dbReference type="Pfam" id="PF10604">
    <property type="entry name" value="Polyketide_cyc2"/>
    <property type="match status" value="1"/>
</dbReference>
<dbReference type="Gene3D" id="3.30.530.20">
    <property type="match status" value="1"/>
</dbReference>
<evidence type="ECO:0000313" key="1">
    <source>
        <dbReference type="EMBL" id="MDS0292885.1"/>
    </source>
</evidence>
<protein>
    <submittedName>
        <fullName evidence="1">SRPBCC family protein</fullName>
    </submittedName>
</protein>
<dbReference type="Proteomes" id="UP001254813">
    <property type="component" value="Unassembled WGS sequence"/>
</dbReference>
<accession>A0ABU2FWH2</accession>
<proteinExistence type="predicted"/>
<comment type="caution">
    <text evidence="1">The sequence shown here is derived from an EMBL/GenBank/DDBJ whole genome shotgun (WGS) entry which is preliminary data.</text>
</comment>
<name>A0ABU2FWH2_9EURY</name>
<dbReference type="EMBL" id="JAMQOQ010000001">
    <property type="protein sequence ID" value="MDS0292885.1"/>
    <property type="molecule type" value="Genomic_DNA"/>
</dbReference>
<dbReference type="RefSeq" id="WP_310926724.1">
    <property type="nucleotide sequence ID" value="NZ_JAMQOQ010000001.1"/>
</dbReference>
<sequence length="147" mass="16036">MTRGSDAARTRTGIERTPDGRRLVVARVVDAPASAAWDVLTDTRTWTEWGPSVSAVRGPDRIGPGATGEVRITGVGAWVPFEVTEYDEGAMRWTWAVARVPATGHRVDVLGDRRCRVAFEVPLLAAAYAPVCRRALRAIARLAERRA</sequence>
<evidence type="ECO:0000313" key="2">
    <source>
        <dbReference type="Proteomes" id="UP001254813"/>
    </source>
</evidence>
<dbReference type="InterPro" id="IPR023393">
    <property type="entry name" value="START-like_dom_sf"/>
</dbReference>
<dbReference type="SUPFAM" id="SSF55961">
    <property type="entry name" value="Bet v1-like"/>
    <property type="match status" value="1"/>
</dbReference>